<dbReference type="STRING" id="1833852.B0537_04020"/>
<evidence type="ECO:0000313" key="3">
    <source>
        <dbReference type="EMBL" id="AQS58330.1"/>
    </source>
</evidence>
<dbReference type="Proteomes" id="UP000189464">
    <property type="component" value="Chromosome"/>
</dbReference>
<feature type="domain" description="RND related barrel-sandwich hybrid" evidence="2">
    <location>
        <begin position="80"/>
        <end position="184"/>
    </location>
</feature>
<dbReference type="AlphaFoldDB" id="A0A1S6IU64"/>
<keyword evidence="1" id="KW-0812">Transmembrane</keyword>
<organism evidence="3 4">
    <name type="scientific">Desulforamulus ferrireducens</name>
    <dbReference type="NCBI Taxonomy" id="1833852"/>
    <lineage>
        <taxon>Bacteria</taxon>
        <taxon>Bacillati</taxon>
        <taxon>Bacillota</taxon>
        <taxon>Clostridia</taxon>
        <taxon>Eubacteriales</taxon>
        <taxon>Peptococcaceae</taxon>
        <taxon>Desulforamulus</taxon>
    </lineage>
</organism>
<keyword evidence="1" id="KW-0472">Membrane</keyword>
<keyword evidence="4" id="KW-1185">Reference proteome</keyword>
<accession>A0A1S6IU64</accession>
<reference evidence="3 4" key="1">
    <citation type="journal article" date="2016" name="Int. J. Syst. Evol. Microbiol.">
        <title>Desulfotomaculum ferrireducens sp. nov., a moderately thermophilic sulfate-reducing and dissimilatory Fe(III)-reducing bacterium isolated from compost.</title>
        <authorList>
            <person name="Yang G."/>
            <person name="Guo J."/>
            <person name="Zhuang L."/>
            <person name="Yuan Y."/>
            <person name="Zhou S."/>
        </authorList>
    </citation>
    <scope>NUCLEOTIDE SEQUENCE [LARGE SCALE GENOMIC DNA]</scope>
    <source>
        <strain evidence="3 4">GSS09</strain>
    </source>
</reference>
<dbReference type="OrthoDB" id="1722186at2"/>
<keyword evidence="1" id="KW-1133">Transmembrane helix</keyword>
<name>A0A1S6IU64_9FIRM</name>
<evidence type="ECO:0000313" key="4">
    <source>
        <dbReference type="Proteomes" id="UP000189464"/>
    </source>
</evidence>
<dbReference type="EMBL" id="CP019698">
    <property type="protein sequence ID" value="AQS58330.1"/>
    <property type="molecule type" value="Genomic_DNA"/>
</dbReference>
<dbReference type="InterPro" id="IPR058709">
    <property type="entry name" value="BSH_RND-rel"/>
</dbReference>
<dbReference type="RefSeq" id="WP_077713293.1">
    <property type="nucleotide sequence ID" value="NZ_CP019698.1"/>
</dbReference>
<dbReference type="Pfam" id="PF26018">
    <property type="entry name" value="BSH_RND_rel"/>
    <property type="match status" value="1"/>
</dbReference>
<proteinExistence type="predicted"/>
<sequence>MTEDFPREERQRKPRKRRVVKKGRLLFFILLFTALLLCILWYLFSGIKTLIYHQLLEIQTIQPSLVRQEFSVQGLLIKQEYPITLPIKGSMNFTISDGERVKAGTQLGVLSATDMESASGVKAYAVKSPTSGMLCTHVDGFEDILIPGNINIVQIPALDKIDSNISGEVPAVAEKGQKVAKVIDNLGPLYIFGYLSQERLGAIHGLKDASLKIKWQQQILEAKVDKLIANQEQPGMLLLIKNYPDTILHQRKLDFHLITGELEGLLVNEEALVFKDNKPGIYILWKGMVRWVPVEISGRMAQKVKITGQEIQPGVRYIVNPKYAREGDRLT</sequence>
<evidence type="ECO:0000259" key="2">
    <source>
        <dbReference type="Pfam" id="PF26018"/>
    </source>
</evidence>
<dbReference type="KEGG" id="dfg:B0537_04020"/>
<protein>
    <recommendedName>
        <fullName evidence="2">RND related barrel-sandwich hybrid domain-containing protein</fullName>
    </recommendedName>
</protein>
<evidence type="ECO:0000256" key="1">
    <source>
        <dbReference type="SAM" id="Phobius"/>
    </source>
</evidence>
<gene>
    <name evidence="3" type="ORF">B0537_04020</name>
</gene>
<feature type="transmembrane region" description="Helical" evidence="1">
    <location>
        <begin position="25"/>
        <end position="44"/>
    </location>
</feature>